<evidence type="ECO:0000259" key="15">
    <source>
        <dbReference type="Pfam" id="PF07715"/>
    </source>
</evidence>
<keyword evidence="10 11" id="KW-0998">Cell outer membrane</keyword>
<organism evidence="16 17">
    <name type="scientific">Novosphingobium subterraneum</name>
    <dbReference type="NCBI Taxonomy" id="48936"/>
    <lineage>
        <taxon>Bacteria</taxon>
        <taxon>Pseudomonadati</taxon>
        <taxon>Pseudomonadota</taxon>
        <taxon>Alphaproteobacteria</taxon>
        <taxon>Sphingomonadales</taxon>
        <taxon>Sphingomonadaceae</taxon>
        <taxon>Novosphingobium</taxon>
    </lineage>
</organism>
<evidence type="ECO:0000256" key="10">
    <source>
        <dbReference type="ARBA" id="ARBA00023237"/>
    </source>
</evidence>
<feature type="chain" id="PRO_5002128106" evidence="13">
    <location>
        <begin position="34"/>
        <end position="832"/>
    </location>
</feature>
<dbReference type="Pfam" id="PF00593">
    <property type="entry name" value="TonB_dep_Rec_b-barrel"/>
    <property type="match status" value="1"/>
</dbReference>
<dbReference type="PANTHER" id="PTHR32552">
    <property type="entry name" value="FERRICHROME IRON RECEPTOR-RELATED"/>
    <property type="match status" value="1"/>
</dbReference>
<evidence type="ECO:0000313" key="16">
    <source>
        <dbReference type="EMBL" id="KHS43805.1"/>
    </source>
</evidence>
<dbReference type="Gene3D" id="2.40.170.20">
    <property type="entry name" value="TonB-dependent receptor, beta-barrel domain"/>
    <property type="match status" value="3"/>
</dbReference>
<feature type="domain" description="TonB-dependent receptor-like beta-barrel" evidence="14">
    <location>
        <begin position="336"/>
        <end position="795"/>
    </location>
</feature>
<dbReference type="Pfam" id="PF07715">
    <property type="entry name" value="Plug"/>
    <property type="match status" value="1"/>
</dbReference>
<keyword evidence="5 11" id="KW-0812">Transmembrane</keyword>
<evidence type="ECO:0000256" key="2">
    <source>
        <dbReference type="ARBA" id="ARBA00022448"/>
    </source>
</evidence>
<sequence length="832" mass="90786">MPNRLMYFRKAFLRASASAMVGYIGLVPISAHAQDAAASEPQAEEQQTGGLEEITVTARKRAENLQETPVAITAMTGGMLEERQVTNVAEVAKFAPNVNISPVANISGSSASITAFIRGVGQTDFNITVDPGVGVYVDGVYVARSVGALLDMADVSSVQVLRGPQGTLFGKNTIGGAIVVNSVEPQNDFDMKLEAATGRFNRADFKGMINVPLSDTLAMRAVASYETRDGYQKRLFDGGRQGNKDSFGGRIAFKWEPTDKLTVNLSGDINIRREEMAASTLVNLFESPNLLQVVDLNGRTVVFPSSTYAWNKLQGGAGFCGADGQLAPVNDPRCATTQWITGDIDSTWSGAKNQSDFDLWGTNLTLDYDFGDINLKSISSYRDQKATIQFDFDGTPHPYLNLTNNIDLWQASQEFQLTGSVLNDRVKFVLGGYYLKEKGQDKNNLLFGFADFFSGGKIDNDSYAAYLQATIKVTDRLSITPGIRYTDETKRFDPSFQTINVDYTAPLGQAGIIPYPQGVFIAFSQCVTGQPVPLLVTDPASPLFGFPLPGGCAPAATNPGGNHTMPAVQVAAKAKEWTPAISADYKITDDILVYASYSKGFKNGGFTQRIFPAEQVAPSFRPEFVESYELGLKTELLDRRLRLNLAAFMSNYDDIQVVVSEGIAPRARNAGSGRIKGFEVEGEAAPTDWLRLTFGVGYLDAYYRSIDPLAFPVNLNSKFAFVPEWTGSASFNADVYESDMGKLTVRGDWSYQSETFKDAINSPQLRQPGYSVFGASASFTEKSEHFTVTAGVTNLTDERYIQGGYVDPFVAGTALATYSRPREWFLKLAYKY</sequence>
<protein>
    <submittedName>
        <fullName evidence="16">TonB-dependent receptor</fullName>
    </submittedName>
</protein>
<evidence type="ECO:0000256" key="3">
    <source>
        <dbReference type="ARBA" id="ARBA00022452"/>
    </source>
</evidence>
<keyword evidence="2 11" id="KW-0813">Transport</keyword>
<evidence type="ECO:0000256" key="8">
    <source>
        <dbReference type="ARBA" id="ARBA00023077"/>
    </source>
</evidence>
<evidence type="ECO:0000313" key="17">
    <source>
        <dbReference type="Proteomes" id="UP000031338"/>
    </source>
</evidence>
<proteinExistence type="inferred from homology"/>
<evidence type="ECO:0000256" key="9">
    <source>
        <dbReference type="ARBA" id="ARBA00023136"/>
    </source>
</evidence>
<evidence type="ECO:0000256" key="6">
    <source>
        <dbReference type="ARBA" id="ARBA00023004"/>
    </source>
</evidence>
<dbReference type="SUPFAM" id="SSF56935">
    <property type="entry name" value="Porins"/>
    <property type="match status" value="1"/>
</dbReference>
<gene>
    <name evidence="16" type="ORF">NJ75_03624</name>
</gene>
<evidence type="ECO:0000256" key="1">
    <source>
        <dbReference type="ARBA" id="ARBA00004571"/>
    </source>
</evidence>
<evidence type="ECO:0000259" key="14">
    <source>
        <dbReference type="Pfam" id="PF00593"/>
    </source>
</evidence>
<evidence type="ECO:0000256" key="11">
    <source>
        <dbReference type="PROSITE-ProRule" id="PRU01360"/>
    </source>
</evidence>
<dbReference type="InterPro" id="IPR036942">
    <property type="entry name" value="Beta-barrel_TonB_sf"/>
</dbReference>
<comment type="similarity">
    <text evidence="11 12">Belongs to the TonB-dependent receptor family.</text>
</comment>
<evidence type="ECO:0000256" key="13">
    <source>
        <dbReference type="SAM" id="SignalP"/>
    </source>
</evidence>
<keyword evidence="13" id="KW-0732">Signal</keyword>
<keyword evidence="17" id="KW-1185">Reference proteome</keyword>
<keyword evidence="7" id="KW-0406">Ion transport</keyword>
<accession>A0A0B9A385</accession>
<dbReference type="STRING" id="48936.NJ75_03624"/>
<comment type="subcellular location">
    <subcellularLocation>
        <location evidence="1 11">Cell outer membrane</location>
        <topology evidence="1 11">Multi-pass membrane protein</topology>
    </subcellularLocation>
</comment>
<dbReference type="InterPro" id="IPR039426">
    <property type="entry name" value="TonB-dep_rcpt-like"/>
</dbReference>
<keyword evidence="9 11" id="KW-0472">Membrane</keyword>
<keyword evidence="3 11" id="KW-1134">Transmembrane beta strand</keyword>
<evidence type="ECO:0000256" key="5">
    <source>
        <dbReference type="ARBA" id="ARBA00022692"/>
    </source>
</evidence>
<dbReference type="GO" id="GO:0006826">
    <property type="term" value="P:iron ion transport"/>
    <property type="evidence" value="ECO:0007669"/>
    <property type="project" value="UniProtKB-KW"/>
</dbReference>
<comment type="caution">
    <text evidence="16">The sequence shown here is derived from an EMBL/GenBank/DDBJ whole genome shotgun (WGS) entry which is preliminary data.</text>
</comment>
<dbReference type="PANTHER" id="PTHR32552:SF81">
    <property type="entry name" value="TONB-DEPENDENT OUTER MEMBRANE RECEPTOR"/>
    <property type="match status" value="1"/>
</dbReference>
<keyword evidence="4" id="KW-0410">Iron transport</keyword>
<dbReference type="RefSeq" id="WP_039336948.1">
    <property type="nucleotide sequence ID" value="NZ_JRVC01000021.1"/>
</dbReference>
<keyword evidence="8 12" id="KW-0798">TonB box</keyword>
<dbReference type="Proteomes" id="UP000031338">
    <property type="component" value="Unassembled WGS sequence"/>
</dbReference>
<feature type="signal peptide" evidence="13">
    <location>
        <begin position="1"/>
        <end position="33"/>
    </location>
</feature>
<reference evidence="16 17" key="1">
    <citation type="submission" date="2014-10" db="EMBL/GenBank/DDBJ databases">
        <title>Draft genome sequence of Novosphingobium subterraneum DSM 12447.</title>
        <authorList>
            <person name="Gan H.M."/>
            <person name="Gan H.Y."/>
            <person name="Savka M.A."/>
        </authorList>
    </citation>
    <scope>NUCLEOTIDE SEQUENCE [LARGE SCALE GENOMIC DNA]</scope>
    <source>
        <strain evidence="16 17">DSM 12447</strain>
    </source>
</reference>
<keyword evidence="16" id="KW-0675">Receptor</keyword>
<name>A0A0B9A385_9SPHN</name>
<dbReference type="PATRIC" id="fig|48936.3.peg.3656"/>
<dbReference type="PROSITE" id="PS52016">
    <property type="entry name" value="TONB_DEPENDENT_REC_3"/>
    <property type="match status" value="1"/>
</dbReference>
<dbReference type="AlphaFoldDB" id="A0A0B9A385"/>
<evidence type="ECO:0000256" key="7">
    <source>
        <dbReference type="ARBA" id="ARBA00023065"/>
    </source>
</evidence>
<keyword evidence="6" id="KW-0408">Iron</keyword>
<dbReference type="EMBL" id="JRVC01000021">
    <property type="protein sequence ID" value="KHS43805.1"/>
    <property type="molecule type" value="Genomic_DNA"/>
</dbReference>
<evidence type="ECO:0000256" key="4">
    <source>
        <dbReference type="ARBA" id="ARBA00022496"/>
    </source>
</evidence>
<feature type="domain" description="TonB-dependent receptor plug" evidence="15">
    <location>
        <begin position="65"/>
        <end position="177"/>
    </location>
</feature>
<dbReference type="CDD" id="cd01347">
    <property type="entry name" value="ligand_gated_channel"/>
    <property type="match status" value="1"/>
</dbReference>
<dbReference type="InterPro" id="IPR012910">
    <property type="entry name" value="Plug_dom"/>
</dbReference>
<evidence type="ECO:0000256" key="12">
    <source>
        <dbReference type="RuleBase" id="RU003357"/>
    </source>
</evidence>
<dbReference type="GO" id="GO:0009279">
    <property type="term" value="C:cell outer membrane"/>
    <property type="evidence" value="ECO:0007669"/>
    <property type="project" value="UniProtKB-SubCell"/>
</dbReference>
<dbReference type="InterPro" id="IPR000531">
    <property type="entry name" value="Beta-barrel_TonB"/>
</dbReference>